<reference evidence="2" key="1">
    <citation type="submission" date="2019-03" db="EMBL/GenBank/DDBJ databases">
        <title>Long read genome sequence of the mycoparasitic Pythium oligandrum ATCC 38472 isolated from sugarbeet rhizosphere.</title>
        <authorList>
            <person name="Gaulin E."/>
        </authorList>
    </citation>
    <scope>NUCLEOTIDE SEQUENCE</scope>
    <source>
        <strain evidence="2">ATCC 38472_TT</strain>
    </source>
</reference>
<dbReference type="PANTHER" id="PTHR47129">
    <property type="entry name" value="QUINONE OXIDOREDUCTASE 2"/>
    <property type="match status" value="1"/>
</dbReference>
<dbReference type="CDD" id="cd05269">
    <property type="entry name" value="TMR_SDR_a"/>
    <property type="match status" value="1"/>
</dbReference>
<evidence type="ECO:0000259" key="1">
    <source>
        <dbReference type="Pfam" id="PF05368"/>
    </source>
</evidence>
<gene>
    <name evidence="2" type="ORF">Poli38472_012660</name>
</gene>
<feature type="domain" description="NmrA-like" evidence="1">
    <location>
        <begin position="8"/>
        <end position="243"/>
    </location>
</feature>
<dbReference type="EMBL" id="SPLM01000076">
    <property type="protein sequence ID" value="TMW61469.1"/>
    <property type="molecule type" value="Genomic_DNA"/>
</dbReference>
<name>A0A8K1FHX1_PYTOL</name>
<protein>
    <recommendedName>
        <fullName evidence="1">NmrA-like domain-containing protein</fullName>
    </recommendedName>
</protein>
<dbReference type="Gene3D" id="3.40.50.720">
    <property type="entry name" value="NAD(P)-binding Rossmann-like Domain"/>
    <property type="match status" value="1"/>
</dbReference>
<evidence type="ECO:0000313" key="3">
    <source>
        <dbReference type="Proteomes" id="UP000794436"/>
    </source>
</evidence>
<evidence type="ECO:0000313" key="2">
    <source>
        <dbReference type="EMBL" id="TMW61469.1"/>
    </source>
</evidence>
<dbReference type="Proteomes" id="UP000794436">
    <property type="component" value="Unassembled WGS sequence"/>
</dbReference>
<dbReference type="Pfam" id="PF05368">
    <property type="entry name" value="NmrA"/>
    <property type="match status" value="1"/>
</dbReference>
<accession>A0A8K1FHX1</accession>
<dbReference type="AlphaFoldDB" id="A0A8K1FHX1"/>
<keyword evidence="3" id="KW-1185">Reference proteome</keyword>
<dbReference type="SUPFAM" id="SSF51735">
    <property type="entry name" value="NAD(P)-binding Rossmann-fold domains"/>
    <property type="match status" value="1"/>
</dbReference>
<dbReference type="InterPro" id="IPR036291">
    <property type="entry name" value="NAD(P)-bd_dom_sf"/>
</dbReference>
<comment type="caution">
    <text evidence="2">The sequence shown here is derived from an EMBL/GenBank/DDBJ whole genome shotgun (WGS) entry which is preliminary data.</text>
</comment>
<dbReference type="PANTHER" id="PTHR47129:SF1">
    <property type="entry name" value="NMRA-LIKE DOMAIN-CONTAINING PROTEIN"/>
    <property type="match status" value="1"/>
</dbReference>
<organism evidence="2 3">
    <name type="scientific">Pythium oligandrum</name>
    <name type="common">Mycoparasitic fungus</name>
    <dbReference type="NCBI Taxonomy" id="41045"/>
    <lineage>
        <taxon>Eukaryota</taxon>
        <taxon>Sar</taxon>
        <taxon>Stramenopiles</taxon>
        <taxon>Oomycota</taxon>
        <taxon>Peronosporomycetes</taxon>
        <taxon>Pythiales</taxon>
        <taxon>Pythiaceae</taxon>
        <taxon>Pythium</taxon>
    </lineage>
</organism>
<proteinExistence type="predicted"/>
<sequence length="301" mass="32624">MPATTSSTATLLVTGASGKLGKAVVQHLLDTVQVDPSRIVAGTRTPDKLSHFAERGVQVRHLDFNDAATVSTVALGVDRVLLICSDDVVGRLTTQKKAVEAFVEAGVQHILYTSLQALDKTLFKVGDDHRAMEEAIKESKVPGYTFLRNGLYYENNFGPIAGAKKQGKWMTAAKDGKLSAISRDDLARANAFALASDNYENQMYELTGPEALTIDEFVGHISELLKISIDVVQISEDELAQMISVMTGWPVEACKILSSLDVTIAAGRASDITDDYEKLTGVKAQTHREWLEASKAILEAL</sequence>
<dbReference type="InterPro" id="IPR008030">
    <property type="entry name" value="NmrA-like"/>
</dbReference>
<dbReference type="OrthoDB" id="105621at2759"/>
<dbReference type="Gene3D" id="3.90.25.10">
    <property type="entry name" value="UDP-galactose 4-epimerase, domain 1"/>
    <property type="match status" value="1"/>
</dbReference>
<dbReference type="InterPro" id="IPR052718">
    <property type="entry name" value="NmrA-type_oxidoreductase"/>
</dbReference>